<proteinExistence type="predicted"/>
<dbReference type="GeneID" id="10328475"/>
<reference evidence="1 2" key="1">
    <citation type="journal article" date="2010" name="Environ. Microbiol.">
        <title>Genomic analysis of oceanic cyanobacterial myoviruses compared with T4-like myoviruses from diverse hosts and environments.</title>
        <authorList>
            <person name="Sullivan M.B."/>
            <person name="Huang K.H."/>
            <person name="Ignacio-Espinoza J.C."/>
            <person name="Berlin A.M."/>
            <person name="Kelly L."/>
            <person name="Weigele P.R."/>
            <person name="DeFrancesco A.S."/>
            <person name="Kern S.E."/>
            <person name="Thompson L.R."/>
            <person name="Young S."/>
            <person name="Yandava C."/>
            <person name="Fu R."/>
            <person name="Krastins B."/>
            <person name="Chase M."/>
            <person name="Sarracino D."/>
            <person name="Osburne M.S."/>
            <person name="Henn M.R."/>
            <person name="Chisholm S.W."/>
        </authorList>
    </citation>
    <scope>NUCLEOTIDE SEQUENCE [LARGE SCALE GENOMIC DNA]</scope>
    <source>
        <strain evidence="1">Syn19</strain>
    </source>
</reference>
<evidence type="ECO:0000313" key="2">
    <source>
        <dbReference type="Proteomes" id="UP000006535"/>
    </source>
</evidence>
<dbReference type="EMBL" id="GU071106">
    <property type="protein sequence ID" value="ADO99463.1"/>
    <property type="molecule type" value="Genomic_DNA"/>
</dbReference>
<dbReference type="OrthoDB" id="26813at10239"/>
<evidence type="ECO:0008006" key="3">
    <source>
        <dbReference type="Google" id="ProtNLM"/>
    </source>
</evidence>
<sequence length="68" mass="7790">MTIEKVPADQMLAQFKEQLTKLVTENQEMAAKIKQNEITALKLQGAIETLEYFNGDETEEETPEETEE</sequence>
<keyword evidence="2" id="KW-1185">Reference proteome</keyword>
<accession>E3SQ59</accession>
<gene>
    <name evidence="1" type="ORF">Syn19_094</name>
</gene>
<name>E3SQ59_9CAUD</name>
<protein>
    <recommendedName>
        <fullName evidence="3">Gp107</fullName>
    </recommendedName>
</protein>
<evidence type="ECO:0000313" key="1">
    <source>
        <dbReference type="EMBL" id="ADO99463.1"/>
    </source>
</evidence>
<organism evidence="1 2">
    <name type="scientific">Synechococcus phage Syn19</name>
    <dbReference type="NCBI Taxonomy" id="445684"/>
    <lineage>
        <taxon>Viruses</taxon>
        <taxon>Duplodnaviria</taxon>
        <taxon>Heunggongvirae</taxon>
        <taxon>Uroviricota</taxon>
        <taxon>Caudoviricetes</taxon>
        <taxon>Pantevenvirales</taxon>
        <taxon>Kyanoviridae</taxon>
        <taxon>Pontusvirus</taxon>
        <taxon>Pontusvirus syn19</taxon>
    </lineage>
</organism>
<dbReference type="RefSeq" id="YP_004323927.1">
    <property type="nucleotide sequence ID" value="NC_015286.1"/>
</dbReference>
<dbReference type="Proteomes" id="UP000006535">
    <property type="component" value="Segment"/>
</dbReference>
<dbReference type="KEGG" id="vg:10328475"/>